<protein>
    <submittedName>
        <fullName evidence="1">Uncharacterized protein</fullName>
    </submittedName>
</protein>
<sequence>MQAGPVVSSRGQRVTERVVNALLLAMDAHQVRQRVRAAT</sequence>
<dbReference type="EMBL" id="FR854067">
    <property type="protein sequence ID" value="CCA80609.1"/>
    <property type="molecule type" value="Genomic_DNA"/>
</dbReference>
<evidence type="ECO:0000313" key="1">
    <source>
        <dbReference type="EMBL" id="CCA80609.1"/>
    </source>
</evidence>
<organism evidence="1">
    <name type="scientific">blood disease bacterium R229</name>
    <dbReference type="NCBI Taxonomy" id="741978"/>
    <lineage>
        <taxon>Bacteria</taxon>
        <taxon>Pseudomonadati</taxon>
        <taxon>Pseudomonadota</taxon>
        <taxon>Betaproteobacteria</taxon>
        <taxon>Burkholderiales</taxon>
        <taxon>Burkholderiaceae</taxon>
        <taxon>Ralstonia</taxon>
        <taxon>Ralstonia solanacearum species complex</taxon>
    </lineage>
</organism>
<reference evidence="1" key="1">
    <citation type="journal article" date="2011" name="PLoS ONE">
        <title>Ralstonia syzygii, the Blood Disease Bacterium and some Asian R. solanacearum strains form a single genomic species despite divergent lifestyles.</title>
        <authorList>
            <person name="Remenant B."/>
            <person name="de Cambiaire J.C."/>
            <person name="Cellier G."/>
            <person name="Jacobs J.M."/>
            <person name="Mangenot S."/>
            <person name="Barbe V."/>
            <person name="Lajus A."/>
            <person name="Vallenet D."/>
            <person name="Medigue C."/>
            <person name="Fegan M."/>
            <person name="Allen C."/>
            <person name="Prior P."/>
        </authorList>
    </citation>
    <scope>NUCLEOTIDE SEQUENCE</scope>
    <source>
        <strain evidence="1">R229</strain>
    </source>
</reference>
<reference evidence="1" key="2">
    <citation type="submission" date="2011-04" db="EMBL/GenBank/DDBJ databases">
        <authorList>
            <person name="Genoscope - CEA"/>
        </authorList>
    </citation>
    <scope>NUCLEOTIDE SEQUENCE</scope>
    <source>
        <strain evidence="1">R229</strain>
    </source>
</reference>
<proteinExistence type="predicted"/>
<dbReference type="AlphaFoldDB" id="G2ZNJ6"/>
<gene>
    <name evidence="1" type="ORF">BDB_110038</name>
</gene>
<accession>G2ZNJ6</accession>
<name>G2ZNJ6_9RALS</name>